<dbReference type="RefSeq" id="WP_184624034.1">
    <property type="nucleotide sequence ID" value="NZ_JACHCC010000003.1"/>
</dbReference>
<reference evidence="2 3" key="1">
    <citation type="submission" date="2020-08" db="EMBL/GenBank/DDBJ databases">
        <title>Genomic Encyclopedia of Type Strains, Phase IV (KMG-V): Genome sequencing to study the core and pangenomes of soil and plant-associated prokaryotes.</title>
        <authorList>
            <person name="Whitman W."/>
        </authorList>
    </citation>
    <scope>NUCLEOTIDE SEQUENCE [LARGE SCALE GENOMIC DNA]</scope>
    <source>
        <strain evidence="2 3">M2T3</strain>
    </source>
</reference>
<sequence length="48" mass="5198">MQKEEATQNDKKVYQTPELKDLGKIGEVTNTTNSGHGNDGGTSPNYNS</sequence>
<accession>A0A7X0J3V3</accession>
<evidence type="ECO:0000313" key="2">
    <source>
        <dbReference type="EMBL" id="MBB6499302.1"/>
    </source>
</evidence>
<comment type="caution">
    <text evidence="2">The sequence shown here is derived from an EMBL/GenBank/DDBJ whole genome shotgun (WGS) entry which is preliminary data.</text>
</comment>
<dbReference type="Proteomes" id="UP000521017">
    <property type="component" value="Unassembled WGS sequence"/>
</dbReference>
<organism evidence="2 3">
    <name type="scientific">Pedobacter cryoconitis</name>
    <dbReference type="NCBI Taxonomy" id="188932"/>
    <lineage>
        <taxon>Bacteria</taxon>
        <taxon>Pseudomonadati</taxon>
        <taxon>Bacteroidota</taxon>
        <taxon>Sphingobacteriia</taxon>
        <taxon>Sphingobacteriales</taxon>
        <taxon>Sphingobacteriaceae</taxon>
        <taxon>Pedobacter</taxon>
    </lineage>
</organism>
<name>A0A7X0J3V3_9SPHI</name>
<feature type="compositionally biased region" description="Polar residues" evidence="1">
    <location>
        <begin position="28"/>
        <end position="48"/>
    </location>
</feature>
<gene>
    <name evidence="2" type="ORF">HDF25_001443</name>
</gene>
<proteinExistence type="predicted"/>
<feature type="compositionally biased region" description="Basic and acidic residues" evidence="1">
    <location>
        <begin position="1"/>
        <end position="24"/>
    </location>
</feature>
<dbReference type="EMBL" id="JACHCC010000003">
    <property type="protein sequence ID" value="MBB6499302.1"/>
    <property type="molecule type" value="Genomic_DNA"/>
</dbReference>
<protein>
    <recommendedName>
        <fullName evidence="4">Lasso RiPP family leader peptide-containing protein</fullName>
    </recommendedName>
</protein>
<feature type="region of interest" description="Disordered" evidence="1">
    <location>
        <begin position="1"/>
        <end position="48"/>
    </location>
</feature>
<dbReference type="AlphaFoldDB" id="A0A7X0J3V3"/>
<evidence type="ECO:0000313" key="3">
    <source>
        <dbReference type="Proteomes" id="UP000521017"/>
    </source>
</evidence>
<evidence type="ECO:0000256" key="1">
    <source>
        <dbReference type="SAM" id="MobiDB-lite"/>
    </source>
</evidence>
<evidence type="ECO:0008006" key="4">
    <source>
        <dbReference type="Google" id="ProtNLM"/>
    </source>
</evidence>